<sequence>MYINEGFFCKLNLLPIISLLLCFSSFSYADEEHICFYENNDFNSNDGGVYCQGTYSQFYSLNNYWDNKISSIKVPYGVNVFVYSEEDFSGHKKKLKRNVNAIELMGGNLHDDISSVRILPEAIYPESNRIIFNYLNENGNERYLKYDYNNINKYENGFNLLSVDHVFSENPMVSSFIYYTSSGQVVTAFISDDIKNVLYCLTASKNKDVIIREEFSRRDVYFTHCDMSDKYQRWTLDEKNKKMTFINRGTETPLSFKNGGFLIYSKDSRTDNYHLVELSRSMVDDLRKKVVKPFPQYKIRMIAGDMDTGIVFISNKMNENVTNYNYLFLSDYSRNAEMFYNLETLTLLSYNLQTSDSSLKNGYCLGVSNEDDKIMARFFANYFVTDKVYNPVCYNGVIYYDSTMKWVFMPYDKIDENGNTYYHLINLHEKKALHFSYSDGVTLYNEDNPIELGPYVPRDVADIPMTNSRDVLTIDNSVLNPLLVWSRENKGDCTDKDVYSRVERGDSGNNSYHLGGQTNKNVFCYISPVSELNQDSIDQQVRFNILVLNYIPAALRVMLEVLSHGDLVTAPAHINIAQLQNEIVTLQSIFGDASIIDRDRLANHLAIARAIEAMNDFLQVFMPVNEYEWDLVALIRVFANDPRAITAEPM</sequence>
<dbReference type="SMART" id="SM00247">
    <property type="entry name" value="XTALbg"/>
    <property type="match status" value="1"/>
</dbReference>
<evidence type="ECO:0000313" key="7">
    <source>
        <dbReference type="Proteomes" id="UP000255169"/>
    </source>
</evidence>
<keyword evidence="3" id="KW-0732">Signal</keyword>
<keyword evidence="2" id="KW-0677">Repeat</keyword>
<dbReference type="PROSITE" id="PS50915">
    <property type="entry name" value="CRYSTALLIN_BETA_GAMMA"/>
    <property type="match status" value="1"/>
</dbReference>
<protein>
    <submittedName>
        <fullName evidence="6">N-acetyltransferase GCN5</fullName>
    </submittedName>
</protein>
<dbReference type="InterPro" id="IPR001064">
    <property type="entry name" value="Beta/gamma_crystallin"/>
</dbReference>
<organism evidence="5">
    <name type="scientific">Yersinia ruckeri</name>
    <dbReference type="NCBI Taxonomy" id="29486"/>
    <lineage>
        <taxon>Bacteria</taxon>
        <taxon>Pseudomonadati</taxon>
        <taxon>Pseudomonadota</taxon>
        <taxon>Gammaproteobacteria</taxon>
        <taxon>Enterobacterales</taxon>
        <taxon>Yersiniaceae</taxon>
        <taxon>Yersinia</taxon>
    </lineage>
</organism>
<feature type="chain" id="PRO_5033217720" evidence="3">
    <location>
        <begin position="30"/>
        <end position="650"/>
    </location>
</feature>
<dbReference type="EMBL" id="UHJG01000001">
    <property type="protein sequence ID" value="SUQ01670.1"/>
    <property type="molecule type" value="Genomic_DNA"/>
</dbReference>
<dbReference type="RefSeq" id="WP_004717981.1">
    <property type="nucleotide sequence ID" value="NZ_CCYO01000004.1"/>
</dbReference>
<dbReference type="AlphaFoldDB" id="A0A0A8VFQ0"/>
<gene>
    <name evidence="5" type="ORF">CSF007_13390</name>
    <name evidence="6" type="ORF">NCTC10476_03043</name>
</gene>
<accession>A0A0A8VFQ0</accession>
<evidence type="ECO:0000256" key="3">
    <source>
        <dbReference type="SAM" id="SignalP"/>
    </source>
</evidence>
<name>A0A0A8VFQ0_YERRU</name>
<dbReference type="GeneID" id="66880303"/>
<keyword evidence="6" id="KW-0808">Transferase</keyword>
<dbReference type="OrthoDB" id="6478971at2"/>
<reference evidence="5" key="1">
    <citation type="journal article" date="2015" name="Genome Announc.">
        <title>Complete Genome Sequence of Yersinia ruckeri Strain CSF007-82, Etiologic Agent of Red Mouth Disease in Salmonid Fish.</title>
        <authorList>
            <person name="Nelson M.C."/>
            <person name="LaPatra S.E."/>
            <person name="Welch T.J."/>
            <person name="Graf J."/>
        </authorList>
    </citation>
    <scope>NUCLEOTIDE SEQUENCE</scope>
    <source>
        <strain evidence="5">CSF007-82</strain>
    </source>
</reference>
<keyword evidence="7" id="KW-1185">Reference proteome</keyword>
<evidence type="ECO:0000313" key="5">
    <source>
        <dbReference type="EMBL" id="CEK28410.1"/>
    </source>
</evidence>
<evidence type="ECO:0000259" key="4">
    <source>
        <dbReference type="PROSITE" id="PS50915"/>
    </source>
</evidence>
<dbReference type="EMBL" id="LN681231">
    <property type="protein sequence ID" value="CEK28410.1"/>
    <property type="molecule type" value="Genomic_DNA"/>
</dbReference>
<evidence type="ECO:0000313" key="6">
    <source>
        <dbReference type="EMBL" id="SUQ01670.1"/>
    </source>
</evidence>
<dbReference type="InterPro" id="IPR011024">
    <property type="entry name" value="G_crystallin-like"/>
</dbReference>
<dbReference type="Proteomes" id="UP000255169">
    <property type="component" value="Unassembled WGS sequence"/>
</dbReference>
<feature type="domain" description="Beta/gamma crystallin 'Greek key'" evidence="4">
    <location>
        <begin position="78"/>
        <end position="120"/>
    </location>
</feature>
<evidence type="ECO:0000256" key="2">
    <source>
        <dbReference type="ARBA" id="ARBA00022737"/>
    </source>
</evidence>
<reference evidence="6 7" key="2">
    <citation type="submission" date="2018-06" db="EMBL/GenBank/DDBJ databases">
        <authorList>
            <consortium name="Pathogen Informatics"/>
            <person name="Doyle S."/>
        </authorList>
    </citation>
    <scope>NUCLEOTIDE SEQUENCE [LARGE SCALE GENOMIC DNA]</scope>
    <source>
        <strain evidence="6 7">NCTC10476</strain>
    </source>
</reference>
<dbReference type="STRING" id="29486.UGYR_05795"/>
<dbReference type="SUPFAM" id="SSF49695">
    <property type="entry name" value="gamma-Crystallin-like"/>
    <property type="match status" value="1"/>
</dbReference>
<proteinExistence type="inferred from homology"/>
<dbReference type="Gene3D" id="2.60.20.10">
    <property type="entry name" value="Crystallins"/>
    <property type="match status" value="1"/>
</dbReference>
<dbReference type="GO" id="GO:0016740">
    <property type="term" value="F:transferase activity"/>
    <property type="evidence" value="ECO:0007669"/>
    <property type="project" value="UniProtKB-KW"/>
</dbReference>
<evidence type="ECO:0000256" key="1">
    <source>
        <dbReference type="ARBA" id="ARBA00009646"/>
    </source>
</evidence>
<comment type="similarity">
    <text evidence="1">Belongs to the beta/gamma-crystallin family.</text>
</comment>
<feature type="signal peptide" evidence="3">
    <location>
        <begin position="1"/>
        <end position="29"/>
    </location>
</feature>